<comment type="caution">
    <text evidence="1">The sequence shown here is derived from an EMBL/GenBank/DDBJ whole genome shotgun (WGS) entry which is preliminary data.</text>
</comment>
<dbReference type="AlphaFoldDB" id="X1K0H2"/>
<protein>
    <recommendedName>
        <fullName evidence="2">Methyltransferase type 11 domain-containing protein</fullName>
    </recommendedName>
</protein>
<evidence type="ECO:0008006" key="2">
    <source>
        <dbReference type="Google" id="ProtNLM"/>
    </source>
</evidence>
<gene>
    <name evidence="1" type="ORF">S03H2_65500</name>
</gene>
<dbReference type="Pfam" id="PF13489">
    <property type="entry name" value="Methyltransf_23"/>
    <property type="match status" value="1"/>
</dbReference>
<proteinExistence type="predicted"/>
<dbReference type="InterPro" id="IPR029063">
    <property type="entry name" value="SAM-dependent_MTases_sf"/>
</dbReference>
<reference evidence="1" key="1">
    <citation type="journal article" date="2014" name="Front. Microbiol.">
        <title>High frequency of phylogenetically diverse reductive dehalogenase-homologous genes in deep subseafloor sedimentary metagenomes.</title>
        <authorList>
            <person name="Kawai M."/>
            <person name="Futagami T."/>
            <person name="Toyoda A."/>
            <person name="Takaki Y."/>
            <person name="Nishi S."/>
            <person name="Hori S."/>
            <person name="Arai W."/>
            <person name="Tsubouchi T."/>
            <person name="Morono Y."/>
            <person name="Uchiyama I."/>
            <person name="Ito T."/>
            <person name="Fujiyama A."/>
            <person name="Inagaki F."/>
            <person name="Takami H."/>
        </authorList>
    </citation>
    <scope>NUCLEOTIDE SEQUENCE</scope>
    <source>
        <strain evidence="1">Expedition CK06-06</strain>
    </source>
</reference>
<accession>X1K0H2</accession>
<name>X1K0H2_9ZZZZ</name>
<organism evidence="1">
    <name type="scientific">marine sediment metagenome</name>
    <dbReference type="NCBI Taxonomy" id="412755"/>
    <lineage>
        <taxon>unclassified sequences</taxon>
        <taxon>metagenomes</taxon>
        <taxon>ecological metagenomes</taxon>
    </lineage>
</organism>
<evidence type="ECO:0000313" key="1">
    <source>
        <dbReference type="EMBL" id="GAH87190.1"/>
    </source>
</evidence>
<sequence>MAIDAVRPNSAVLDLGCNRGYIGKELKIKGCYVAGIDHIPIKDKGNIDKFIKLNLNEVIEFPIIDKFDYILMLDIIEHLNDPESLLDIIREKSKLKCPTVIITVPNIAFFFIRFQLLFSHFNYGKQGILDLTHRRLFTFESLKKLCEASGYKIKKMAGIPAPFPKALGKNKISM</sequence>
<dbReference type="Gene3D" id="3.40.50.150">
    <property type="entry name" value="Vaccinia Virus protein VP39"/>
    <property type="match status" value="1"/>
</dbReference>
<dbReference type="SUPFAM" id="SSF53335">
    <property type="entry name" value="S-adenosyl-L-methionine-dependent methyltransferases"/>
    <property type="match status" value="1"/>
</dbReference>
<feature type="non-terminal residue" evidence="1">
    <location>
        <position position="174"/>
    </location>
</feature>
<dbReference type="EMBL" id="BARU01042653">
    <property type="protein sequence ID" value="GAH87190.1"/>
    <property type="molecule type" value="Genomic_DNA"/>
</dbReference>